<evidence type="ECO:0000313" key="7">
    <source>
        <dbReference type="EMBL" id="GFY68061.1"/>
    </source>
</evidence>
<dbReference type="OrthoDB" id="336321at2759"/>
<dbReference type="Proteomes" id="UP000886998">
    <property type="component" value="Unassembled WGS sequence"/>
</dbReference>
<keyword evidence="1 4" id="KW-0479">Metal-binding</keyword>
<keyword evidence="3 4" id="KW-0862">Zinc</keyword>
<dbReference type="Gene3D" id="3.30.1370.210">
    <property type="match status" value="1"/>
</dbReference>
<gene>
    <name evidence="7" type="primary">NCL1_39411</name>
    <name evidence="7" type="ORF">TNIN_25571</name>
</gene>
<dbReference type="InterPro" id="IPR036855">
    <property type="entry name" value="Znf_CCCH_sf"/>
</dbReference>
<name>A0A8X7CI85_9ARAC</name>
<feature type="region of interest" description="Disordered" evidence="5">
    <location>
        <begin position="12"/>
        <end position="31"/>
    </location>
</feature>
<evidence type="ECO:0000256" key="3">
    <source>
        <dbReference type="ARBA" id="ARBA00022833"/>
    </source>
</evidence>
<keyword evidence="8" id="KW-1185">Reference proteome</keyword>
<comment type="caution">
    <text evidence="7">The sequence shown here is derived from an EMBL/GenBank/DDBJ whole genome shotgun (WGS) entry which is preliminary data.</text>
</comment>
<evidence type="ECO:0000313" key="8">
    <source>
        <dbReference type="Proteomes" id="UP000886998"/>
    </source>
</evidence>
<feature type="region of interest" description="Disordered" evidence="5">
    <location>
        <begin position="117"/>
        <end position="145"/>
    </location>
</feature>
<evidence type="ECO:0000259" key="6">
    <source>
        <dbReference type="PROSITE" id="PS50103"/>
    </source>
</evidence>
<organism evidence="7 8">
    <name type="scientific">Trichonephila inaurata madagascariensis</name>
    <dbReference type="NCBI Taxonomy" id="2747483"/>
    <lineage>
        <taxon>Eukaryota</taxon>
        <taxon>Metazoa</taxon>
        <taxon>Ecdysozoa</taxon>
        <taxon>Arthropoda</taxon>
        <taxon>Chelicerata</taxon>
        <taxon>Arachnida</taxon>
        <taxon>Araneae</taxon>
        <taxon>Araneomorphae</taxon>
        <taxon>Entelegynae</taxon>
        <taxon>Araneoidea</taxon>
        <taxon>Nephilidae</taxon>
        <taxon>Trichonephila</taxon>
        <taxon>Trichonephila inaurata</taxon>
    </lineage>
</organism>
<evidence type="ECO:0000256" key="1">
    <source>
        <dbReference type="ARBA" id="ARBA00022723"/>
    </source>
</evidence>
<keyword evidence="2 4" id="KW-0863">Zinc-finger</keyword>
<reference evidence="7" key="1">
    <citation type="submission" date="2020-08" db="EMBL/GenBank/DDBJ databases">
        <title>Multicomponent nature underlies the extraordinary mechanical properties of spider dragline silk.</title>
        <authorList>
            <person name="Kono N."/>
            <person name="Nakamura H."/>
            <person name="Mori M."/>
            <person name="Yoshida Y."/>
            <person name="Ohtoshi R."/>
            <person name="Malay A.D."/>
            <person name="Moran D.A.P."/>
            <person name="Tomita M."/>
            <person name="Numata K."/>
            <person name="Arakawa K."/>
        </authorList>
    </citation>
    <scope>NUCLEOTIDE SEQUENCE</scope>
</reference>
<feature type="zinc finger region" description="C3H1-type" evidence="4">
    <location>
        <begin position="85"/>
        <end position="112"/>
    </location>
</feature>
<sequence length="159" mass="18489">MELEICKSLVADYESSSEDDERPYLESSNEECHTVPLTSASEILQKHSGDASSSVFSNPYQIAENYEQSILEKHVKMSQIKEPELKNEKYCFKFNKGKCKLGDKCLFRHHYSEQINDLDKRISDEDESETGKQKSKKRCGLKNDLIPPKKYMKIYNKHK</sequence>
<evidence type="ECO:0000256" key="2">
    <source>
        <dbReference type="ARBA" id="ARBA00022771"/>
    </source>
</evidence>
<dbReference type="PROSITE" id="PS50103">
    <property type="entry name" value="ZF_C3H1"/>
    <property type="match status" value="1"/>
</dbReference>
<protein>
    <submittedName>
        <fullName evidence="7">C3H1-type domain-containing protein</fullName>
    </submittedName>
</protein>
<dbReference type="InterPro" id="IPR000571">
    <property type="entry name" value="Znf_CCCH"/>
</dbReference>
<feature type="domain" description="C3H1-type" evidence="6">
    <location>
        <begin position="85"/>
        <end position="112"/>
    </location>
</feature>
<proteinExistence type="predicted"/>
<dbReference type="GO" id="GO:0008270">
    <property type="term" value="F:zinc ion binding"/>
    <property type="evidence" value="ECO:0007669"/>
    <property type="project" value="UniProtKB-KW"/>
</dbReference>
<accession>A0A8X7CI85</accession>
<evidence type="ECO:0000256" key="4">
    <source>
        <dbReference type="PROSITE-ProRule" id="PRU00723"/>
    </source>
</evidence>
<evidence type="ECO:0000256" key="5">
    <source>
        <dbReference type="SAM" id="MobiDB-lite"/>
    </source>
</evidence>
<dbReference type="SUPFAM" id="SSF90229">
    <property type="entry name" value="CCCH zinc finger"/>
    <property type="match status" value="1"/>
</dbReference>
<dbReference type="EMBL" id="BMAV01016866">
    <property type="protein sequence ID" value="GFY68061.1"/>
    <property type="molecule type" value="Genomic_DNA"/>
</dbReference>
<dbReference type="AlphaFoldDB" id="A0A8X7CI85"/>